<gene>
    <name evidence="1" type="ORF">B879_01457</name>
</gene>
<evidence type="ECO:0000313" key="1">
    <source>
        <dbReference type="EMBL" id="EKB49904.1"/>
    </source>
</evidence>
<dbReference type="OrthoDB" id="1062680at2"/>
<dbReference type="RefSeq" id="WP_009184492.1">
    <property type="nucleotide sequence ID" value="NZ_AMGM01000016.1"/>
</dbReference>
<comment type="caution">
    <text evidence="1">The sequence shown here is derived from an EMBL/GenBank/DDBJ whole genome shotgun (WGS) entry which is preliminary data.</text>
</comment>
<sequence>MRICSLFKYGLFILVTMVSCRDPFEPELSAFSTEVLVVEGFIELEGESIVRLSKTSPLQSEITGNLVSSAFISLSDGEDNRWDFVELEEGIYSLEGSFSENSTYFLHIQLRNGHTYRSEPLIPVISPEIEVLDYIRDEDGVEIFVSTRGTEAAQYFLWTFEEHWIFQPGVVSQLIYENGTVRRRSEQERIDRCWDSNLNPSIVLQNAARFEDNRILQRELVRIPNLSEKLTQRYSIEVRQMAIDQSAFDFWDILRRNSEDVGGIFSPLPSLINGNIQSLSEEVPQAIGHISMGKTSTKRIYIDLDDVFPWPVFIPEYEFCFVLNDTIPPNLVSTQFASGNLIPARDIFNQMGALLGYRASNRACTDCTLRGTNVRPEFWEDQQ</sequence>
<dbReference type="EMBL" id="AMGM01000016">
    <property type="protein sequence ID" value="EKB49904.1"/>
    <property type="molecule type" value="Genomic_DNA"/>
</dbReference>
<keyword evidence="2" id="KW-1185">Reference proteome</keyword>
<evidence type="ECO:0000313" key="2">
    <source>
        <dbReference type="Proteomes" id="UP000004478"/>
    </source>
</evidence>
<reference evidence="1 2" key="1">
    <citation type="journal article" date="2012" name="J. Bacteriol.">
        <title>Draft Genome Sequence of Cecembia lonarensis Strain LW9T, Isolated from Lonar Lake, a Haloalkaline Lake in India.</title>
        <authorList>
            <person name="Shivaji S."/>
            <person name="Ara S."/>
            <person name="Singh A."/>
            <person name="Pinnaka A.K."/>
        </authorList>
    </citation>
    <scope>NUCLEOTIDE SEQUENCE [LARGE SCALE GENOMIC DNA]</scope>
    <source>
        <strain evidence="1 2">LW9</strain>
    </source>
</reference>
<dbReference type="Pfam" id="PF14054">
    <property type="entry name" value="DUF4249"/>
    <property type="match status" value="1"/>
</dbReference>
<dbReference type="AlphaFoldDB" id="K1M0N9"/>
<organism evidence="1 2">
    <name type="scientific">Cecembia lonarensis (strain CCUG 58316 / KCTC 22772 / LW9)</name>
    <dbReference type="NCBI Taxonomy" id="1225176"/>
    <lineage>
        <taxon>Bacteria</taxon>
        <taxon>Pseudomonadati</taxon>
        <taxon>Bacteroidota</taxon>
        <taxon>Cytophagia</taxon>
        <taxon>Cytophagales</taxon>
        <taxon>Cyclobacteriaceae</taxon>
        <taxon>Cecembia</taxon>
    </lineage>
</organism>
<name>K1M0N9_CECL9</name>
<protein>
    <recommendedName>
        <fullName evidence="3">DUF4249 domain-containing protein</fullName>
    </recommendedName>
</protein>
<evidence type="ECO:0008006" key="3">
    <source>
        <dbReference type="Google" id="ProtNLM"/>
    </source>
</evidence>
<dbReference type="Proteomes" id="UP000004478">
    <property type="component" value="Unassembled WGS sequence"/>
</dbReference>
<dbReference type="InterPro" id="IPR025345">
    <property type="entry name" value="DUF4249"/>
</dbReference>
<proteinExistence type="predicted"/>
<dbReference type="PROSITE" id="PS51257">
    <property type="entry name" value="PROKAR_LIPOPROTEIN"/>
    <property type="match status" value="1"/>
</dbReference>
<accession>K1M0N9</accession>